<dbReference type="InterPro" id="IPR056913">
    <property type="entry name" value="TRAPPC10/Trs130_N"/>
</dbReference>
<feature type="domain" description="TRAPPC10/Trs130 N-terminal" evidence="1">
    <location>
        <begin position="11"/>
        <end position="345"/>
    </location>
</feature>
<gene>
    <name evidence="3" type="ORF">HK105_206702</name>
</gene>
<evidence type="ECO:0008006" key="5">
    <source>
        <dbReference type="Google" id="ProtNLM"/>
    </source>
</evidence>
<dbReference type="Pfam" id="PF23273">
    <property type="entry name" value="DUF7076"/>
    <property type="match status" value="1"/>
</dbReference>
<organism evidence="3 4">
    <name type="scientific">Polyrhizophydium stewartii</name>
    <dbReference type="NCBI Taxonomy" id="2732419"/>
    <lineage>
        <taxon>Eukaryota</taxon>
        <taxon>Fungi</taxon>
        <taxon>Fungi incertae sedis</taxon>
        <taxon>Chytridiomycota</taxon>
        <taxon>Chytridiomycota incertae sedis</taxon>
        <taxon>Chytridiomycetes</taxon>
        <taxon>Rhizophydiales</taxon>
        <taxon>Rhizophydiales incertae sedis</taxon>
        <taxon>Polyrhizophydium</taxon>
    </lineage>
</organism>
<sequence>MSPPNWAVINNPVVTYAEDTAIWSSLASDFNSRLPLRQLPWQNPLRSGRATAPGMQRIIPTLDIQMRPFSPDLLPRLAPGGLHQNSVFMHIFFVGCEDIEYYKNNVRRQLQEWINAVSSKKGQEWLVVHLTGGDSRGRAGLFNIGAASTVLDKIRSDFNLKKDRSMQFRITNNEIKDAEFWNELLDRIKEGLVSAITQQAAQLEDDTRRFEQQRLMPGWNYCQYFILKQARELIGSSGTLGLHSDLQETLAFTYELVRFFDEALLHYDELEATFFQTLVEQGAPWFHKFGGVEPGDDCSDVLNSDRKPYRSMIIQNTITIFDFREYLFSRQCRLIFLLGSPADVCQRTKMFVVSLSKMLREYSVSLAPHFRESWSYSLCMRIVRECDAVFRMLSMPTSAMQVYEALRAELLQIARIQLDRLGTAKKICSNPLYLEGDGTAPETPAAENGRTISNPELVQALSSPETFGILYQASIHVTNLAVRGFEACARPRSALALQSDLAFWHFSQEDYEKAAEIWERVAFRHSESGWHHIETVIVECLARCYRELRRCLCEHLDACRTLVESCLYLVSHPKLMDAQKAEQLVDELNGAAIAMAEPISRHMSDLFGVSIASVINRAGDDDEIVIELNIRSVLVKDFNMTRVLLTLTAGDGKEMICECHNVVLHTGKNLARVSCKKSTIPGNYSPSTVTMESGNLHFYYDLHPFDRKKGVRINETAASLKMTASLPRTIVQGESASTIAFEILTRSNSVKSGVLSISTLTNIAFAHQSAVRCTVSSAGGDVVSTKDVSFGGGKMQLPDAGPNERISFALPFSLAQDTRNTDHKLKLLLSCATDDGRKRLHSSILRVSLVPTFAIDSSMIHEHDGSLIQIGMRCKEGAPMRVLAATLAATGEPDVKPIETIGQQIAFPGTPISLLFQLGAAASHDVETYTPTCSLTLTVSYVPVNDEIEAFVQARLEAVLAKQGLSRFTGFFFNFLARTLLPQIDAFESSAFGALDFGKFDAAALEPLLSDEEPATRGKLVAAAAALWEELAGVSLDTVTAESKLAPLKLVFTATHAVPRVIAHTCIRVESLSDRTVGSAIPCTILVTPLTWILPAKQDQLEVELELDINFAVFAIAGKKRGIRDKPAELRVLLCPLQAGQILLPRVQATVLGLPADAVSVQNVSTGAQISVLPRRQSAKIFVSETPDALKAVLPGRIVMV</sequence>
<comment type="caution">
    <text evidence="3">The sequence shown here is derived from an EMBL/GenBank/DDBJ whole genome shotgun (WGS) entry which is preliminary data.</text>
</comment>
<name>A0ABR4N2N9_9FUNG</name>
<dbReference type="InterPro" id="IPR055504">
    <property type="entry name" value="DUF7076"/>
</dbReference>
<evidence type="ECO:0000259" key="2">
    <source>
        <dbReference type="Pfam" id="PF23273"/>
    </source>
</evidence>
<feature type="domain" description="DUF7076" evidence="2">
    <location>
        <begin position="595"/>
        <end position="700"/>
    </location>
</feature>
<dbReference type="PANTHER" id="PTHR13251">
    <property type="entry name" value="EPILEPSY HOLOPROSENCEPHALY CANDIDATE 1/TMEM1"/>
    <property type="match status" value="1"/>
</dbReference>
<dbReference type="EMBL" id="JADGIZ020000041">
    <property type="protein sequence ID" value="KAL2913823.1"/>
    <property type="molecule type" value="Genomic_DNA"/>
</dbReference>
<keyword evidence="4" id="KW-1185">Reference proteome</keyword>
<reference evidence="3 4" key="1">
    <citation type="submission" date="2023-09" db="EMBL/GenBank/DDBJ databases">
        <title>Pangenome analysis of Batrachochytrium dendrobatidis and related Chytrids.</title>
        <authorList>
            <person name="Yacoub M.N."/>
            <person name="Stajich J.E."/>
            <person name="James T.Y."/>
        </authorList>
    </citation>
    <scope>NUCLEOTIDE SEQUENCE [LARGE SCALE GENOMIC DNA]</scope>
    <source>
        <strain evidence="3 4">JEL0888</strain>
    </source>
</reference>
<accession>A0ABR4N2N9</accession>
<protein>
    <recommendedName>
        <fullName evidence="5">Trafficking protein particle complex subunit 10</fullName>
    </recommendedName>
</protein>
<dbReference type="Proteomes" id="UP001527925">
    <property type="component" value="Unassembled WGS sequence"/>
</dbReference>
<dbReference type="InterPro" id="IPR045126">
    <property type="entry name" value="TRAPPC10/Trs130"/>
</dbReference>
<dbReference type="PANTHER" id="PTHR13251:SF3">
    <property type="entry name" value="TRAFFICKING PROTEIN PARTICLE COMPLEX SUBUNIT 10"/>
    <property type="match status" value="1"/>
</dbReference>
<evidence type="ECO:0000259" key="1">
    <source>
        <dbReference type="Pfam" id="PF23036"/>
    </source>
</evidence>
<proteinExistence type="predicted"/>
<evidence type="ECO:0000313" key="4">
    <source>
        <dbReference type="Proteomes" id="UP001527925"/>
    </source>
</evidence>
<evidence type="ECO:0000313" key="3">
    <source>
        <dbReference type="EMBL" id="KAL2913823.1"/>
    </source>
</evidence>
<dbReference type="Pfam" id="PF23036">
    <property type="entry name" value="TRAPPC10_1st"/>
    <property type="match status" value="1"/>
</dbReference>